<dbReference type="Pfam" id="PF01008">
    <property type="entry name" value="IF-2B"/>
    <property type="match status" value="1"/>
</dbReference>
<dbReference type="AlphaFoldDB" id="A0A2R5G6F8"/>
<dbReference type="GO" id="GO:0005085">
    <property type="term" value="F:guanyl-nucleotide exchange factor activity"/>
    <property type="evidence" value="ECO:0007669"/>
    <property type="project" value="TreeGrafter"/>
</dbReference>
<dbReference type="InterPro" id="IPR037171">
    <property type="entry name" value="NagB/RpiA_transferase-like"/>
</dbReference>
<evidence type="ECO:0000256" key="4">
    <source>
        <dbReference type="ARBA" id="ARBA00022540"/>
    </source>
</evidence>
<dbReference type="SUPFAM" id="SSF100950">
    <property type="entry name" value="NagB/RpiA/CoA transferase-like"/>
    <property type="match status" value="1"/>
</dbReference>
<gene>
    <name evidence="10" type="ORF">FCC1311_028472</name>
</gene>
<keyword evidence="11" id="KW-1185">Reference proteome</keyword>
<protein>
    <recommendedName>
        <fullName evidence="6">Translation initiation factor eIF2B subunit beta</fullName>
    </recommendedName>
    <alternativeName>
        <fullName evidence="7">eIF2B GDP-GTP exchange factor subunit beta</fullName>
    </alternativeName>
</protein>
<comment type="subunit">
    <text evidence="8">Component of the translation initiation factor 2B (eIF2B) complex which is a heterodecamer of two sets of five different subunits: alpha, beta, gamma, delta and epsilon. Subunits alpha, beta and delta comprise a regulatory subcomplex and subunits epsilon and gamma comprise a catalytic subcomplex. Within the complex, the hexameric regulatory complex resides at the center, with the two heterodimeric catalytic subcomplexes bound on opposite sides.</text>
</comment>
<evidence type="ECO:0000256" key="2">
    <source>
        <dbReference type="ARBA" id="ARBA00007251"/>
    </source>
</evidence>
<evidence type="ECO:0000313" key="10">
    <source>
        <dbReference type="EMBL" id="GBG26626.1"/>
    </source>
</evidence>
<dbReference type="GO" id="GO:0003743">
    <property type="term" value="F:translation initiation factor activity"/>
    <property type="evidence" value="ECO:0007669"/>
    <property type="project" value="UniProtKB-KW"/>
</dbReference>
<proteinExistence type="inferred from homology"/>
<dbReference type="Proteomes" id="UP000241890">
    <property type="component" value="Unassembled WGS sequence"/>
</dbReference>
<reference evidence="10 11" key="1">
    <citation type="submission" date="2017-12" db="EMBL/GenBank/DDBJ databases">
        <title>Sequencing, de novo assembly and annotation of complete genome of a new Thraustochytrid species, strain FCC1311.</title>
        <authorList>
            <person name="Sedici K."/>
            <person name="Godart F."/>
            <person name="Aiese Cigliano R."/>
            <person name="Sanseverino W."/>
            <person name="Barakat M."/>
            <person name="Ortet P."/>
            <person name="Marechal E."/>
            <person name="Cagnac O."/>
            <person name="Amato A."/>
        </authorList>
    </citation>
    <scope>NUCLEOTIDE SEQUENCE [LARGE SCALE GENOMIC DNA]</scope>
</reference>
<dbReference type="PANTHER" id="PTHR45859:SF1">
    <property type="entry name" value="TRANSLATION INITIATION FACTOR EIF-2B SUBUNIT BETA"/>
    <property type="match status" value="1"/>
</dbReference>
<evidence type="ECO:0000313" key="11">
    <source>
        <dbReference type="Proteomes" id="UP000241890"/>
    </source>
</evidence>
<dbReference type="InterPro" id="IPR051855">
    <property type="entry name" value="eIF2B_beta_subunit"/>
</dbReference>
<evidence type="ECO:0000256" key="7">
    <source>
        <dbReference type="ARBA" id="ARBA00044228"/>
    </source>
</evidence>
<evidence type="ECO:0000256" key="8">
    <source>
        <dbReference type="ARBA" id="ARBA00046432"/>
    </source>
</evidence>
<keyword evidence="5" id="KW-0648">Protein biosynthesis</keyword>
<name>A0A2R5G6F8_9STRA</name>
<organism evidence="10 11">
    <name type="scientific">Hondaea fermentalgiana</name>
    <dbReference type="NCBI Taxonomy" id="2315210"/>
    <lineage>
        <taxon>Eukaryota</taxon>
        <taxon>Sar</taxon>
        <taxon>Stramenopiles</taxon>
        <taxon>Bigyra</taxon>
        <taxon>Labyrinthulomycetes</taxon>
        <taxon>Thraustochytrida</taxon>
        <taxon>Thraustochytriidae</taxon>
        <taxon>Hondaea</taxon>
    </lineage>
</organism>
<keyword evidence="4 10" id="KW-0396">Initiation factor</keyword>
<dbReference type="EMBL" id="BEYU01000022">
    <property type="protein sequence ID" value="GBG26626.1"/>
    <property type="molecule type" value="Genomic_DNA"/>
</dbReference>
<comment type="caution">
    <text evidence="10">The sequence shown here is derived from an EMBL/GenBank/DDBJ whole genome shotgun (WGS) entry which is preliminary data.</text>
</comment>
<dbReference type="GO" id="GO:0005829">
    <property type="term" value="C:cytosol"/>
    <property type="evidence" value="ECO:0007669"/>
    <property type="project" value="UniProtKB-SubCell"/>
</dbReference>
<comment type="subcellular location">
    <subcellularLocation>
        <location evidence="1">Cytoplasm</location>
        <location evidence="1">Cytosol</location>
    </subcellularLocation>
</comment>
<evidence type="ECO:0000256" key="6">
    <source>
        <dbReference type="ARBA" id="ARBA00044122"/>
    </source>
</evidence>
<sequence>MAEVVAAQADADRLNAAGAAEARSQAVKADAEVLKAALDSSKTTRGLAARMDDLVTRLKRRRFKSSSSLVKETLDLLQLLVNAKNWSGAREMLQAVRAFGRRLVRARPVELVVGNVFRHVIHMVKEEYFIMLQSTQDKALSEAAVTGEVVNELDPKGDILPNRDLGIRIEDMAEIPDWNVRSAAANVIADTVAELENIMEPISSQAPDHIHAHETILVYGDSGSVLGFLKAARRQREFRVIVAEAAPEFGGQRMARKLSTADPAHPGDLAISTMVIPDSNIFAIMPRVTKVIVGARAVMANGGLIAEAGMHMVALAARQHAVPLMCVTGLYKLCPLYPYDRDSFIDLKSPGPTLPYAKLGEFSDRIQVLTPSCDYVPPGLVDVLITNNGAHQPSYVYRLLYEQYDTNAEEDLLL</sequence>
<accession>A0A2R5G6F8</accession>
<dbReference type="Gene3D" id="3.40.50.10470">
    <property type="entry name" value="Translation initiation factor eif-2b, domain 2"/>
    <property type="match status" value="1"/>
</dbReference>
<dbReference type="PANTHER" id="PTHR45859">
    <property type="entry name" value="TRANSLATION INITIATION FACTOR EIF-2B SUBUNIT BETA"/>
    <property type="match status" value="1"/>
</dbReference>
<dbReference type="OrthoDB" id="269919at2759"/>
<dbReference type="InParanoid" id="A0A2R5G6F8"/>
<keyword evidence="3" id="KW-0963">Cytoplasm</keyword>
<evidence type="ECO:0000256" key="9">
    <source>
        <dbReference type="RuleBase" id="RU003814"/>
    </source>
</evidence>
<dbReference type="GO" id="GO:0005851">
    <property type="term" value="C:eukaryotic translation initiation factor 2B complex"/>
    <property type="evidence" value="ECO:0007669"/>
    <property type="project" value="TreeGrafter"/>
</dbReference>
<evidence type="ECO:0000256" key="5">
    <source>
        <dbReference type="ARBA" id="ARBA00022917"/>
    </source>
</evidence>
<evidence type="ECO:0000256" key="3">
    <source>
        <dbReference type="ARBA" id="ARBA00022490"/>
    </source>
</evidence>
<comment type="similarity">
    <text evidence="2 9">Belongs to the eIF-2B alpha/beta/delta subunits family.</text>
</comment>
<dbReference type="FunCoup" id="A0A2R5G6F8">
    <property type="interactions" value="219"/>
</dbReference>
<evidence type="ECO:0000256" key="1">
    <source>
        <dbReference type="ARBA" id="ARBA00004514"/>
    </source>
</evidence>
<dbReference type="InterPro" id="IPR042529">
    <property type="entry name" value="IF_2B-like_C"/>
</dbReference>
<dbReference type="InterPro" id="IPR000649">
    <property type="entry name" value="IF-2B-related"/>
</dbReference>